<comment type="caution">
    <text evidence="2">The sequence shown here is derived from an EMBL/GenBank/DDBJ whole genome shotgun (WGS) entry which is preliminary data.</text>
</comment>
<evidence type="ECO:0000256" key="1">
    <source>
        <dbReference type="SAM" id="Phobius"/>
    </source>
</evidence>
<keyword evidence="3" id="KW-1185">Reference proteome</keyword>
<proteinExistence type="predicted"/>
<keyword evidence="1" id="KW-1133">Transmembrane helix</keyword>
<accession>A0ABR1MUX4</accession>
<name>A0ABR1MUX4_9PEZI</name>
<protein>
    <submittedName>
        <fullName evidence="2">Uncharacterized protein</fullName>
    </submittedName>
</protein>
<keyword evidence="1" id="KW-0812">Transmembrane</keyword>
<feature type="transmembrane region" description="Helical" evidence="1">
    <location>
        <begin position="7"/>
        <end position="27"/>
    </location>
</feature>
<keyword evidence="1" id="KW-0472">Membrane</keyword>
<evidence type="ECO:0000313" key="3">
    <source>
        <dbReference type="Proteomes" id="UP001365128"/>
    </source>
</evidence>
<organism evidence="2 3">
    <name type="scientific">Phyllosticta citricarpa</name>
    <dbReference type="NCBI Taxonomy" id="55181"/>
    <lineage>
        <taxon>Eukaryota</taxon>
        <taxon>Fungi</taxon>
        <taxon>Dikarya</taxon>
        <taxon>Ascomycota</taxon>
        <taxon>Pezizomycotina</taxon>
        <taxon>Dothideomycetes</taxon>
        <taxon>Dothideomycetes incertae sedis</taxon>
        <taxon>Botryosphaeriales</taxon>
        <taxon>Phyllostictaceae</taxon>
        <taxon>Phyllosticta</taxon>
    </lineage>
</organism>
<sequence>MRRDLGGFIYPFFLYSCFLILLFFLSAGTDQLHLGHPNSPSLLFNSVQQTKGKRTKLIFAALDVFFTFQVIAYLFQTFSTIFDSLDEVERGKKQHSQ</sequence>
<dbReference type="Proteomes" id="UP001365128">
    <property type="component" value="Unassembled WGS sequence"/>
</dbReference>
<dbReference type="PROSITE" id="PS51257">
    <property type="entry name" value="PROKAR_LIPOPROTEIN"/>
    <property type="match status" value="1"/>
</dbReference>
<dbReference type="EMBL" id="JBBPDW010000001">
    <property type="protein sequence ID" value="KAK7557012.1"/>
    <property type="molecule type" value="Genomic_DNA"/>
</dbReference>
<evidence type="ECO:0000313" key="2">
    <source>
        <dbReference type="EMBL" id="KAK7557012.1"/>
    </source>
</evidence>
<feature type="transmembrane region" description="Helical" evidence="1">
    <location>
        <begin position="57"/>
        <end position="75"/>
    </location>
</feature>
<reference evidence="2 3" key="1">
    <citation type="submission" date="2024-04" db="EMBL/GenBank/DDBJ databases">
        <title>Phyllosticta paracitricarpa is synonymous to the EU quarantine fungus P. citricarpa based on phylogenomic analyses.</title>
        <authorList>
            <consortium name="Lawrence Berkeley National Laboratory"/>
            <person name="Van Ingen-Buijs V.A."/>
            <person name="Van Westerhoven A.C."/>
            <person name="Haridas S."/>
            <person name="Skiadas P."/>
            <person name="Martin F."/>
            <person name="Groenewald J.Z."/>
            <person name="Crous P.W."/>
            <person name="Seidl M.F."/>
        </authorList>
    </citation>
    <scope>NUCLEOTIDE SEQUENCE [LARGE SCALE GENOMIC DNA]</scope>
    <source>
        <strain evidence="2 3">CBS 122670</strain>
    </source>
</reference>
<gene>
    <name evidence="2" type="ORF">IWX46DRAFT_28347</name>
</gene>